<keyword evidence="4" id="KW-0645">Protease</keyword>
<dbReference type="PANTHER" id="PTHR30023">
    <property type="entry name" value="D-ALANYL-D-ALANINE CARBOXYPEPTIDASE"/>
    <property type="match status" value="1"/>
</dbReference>
<gene>
    <name evidence="4" type="ORF">BA177_03010</name>
</gene>
<reference evidence="4 5" key="1">
    <citation type="submission" date="2016-06" db="EMBL/GenBank/DDBJ databases">
        <title>Complete genome sequence of a deep-branching marine Gamma Proteobacterium Woeseia oceani type strain XK5.</title>
        <authorList>
            <person name="Mu D."/>
            <person name="Du Z."/>
        </authorList>
    </citation>
    <scope>NUCLEOTIDE SEQUENCE [LARGE SCALE GENOMIC DNA]</scope>
    <source>
        <strain evidence="4 5">XK5</strain>
    </source>
</reference>
<dbReference type="GO" id="GO:0006508">
    <property type="term" value="P:proteolysis"/>
    <property type="evidence" value="ECO:0007669"/>
    <property type="project" value="InterPro"/>
</dbReference>
<dbReference type="Pfam" id="PF02113">
    <property type="entry name" value="Peptidase_S13"/>
    <property type="match status" value="1"/>
</dbReference>
<dbReference type="PANTHER" id="PTHR30023:SF0">
    <property type="entry name" value="PENICILLIN-SENSITIVE CARBOXYPEPTIDASE A"/>
    <property type="match status" value="1"/>
</dbReference>
<evidence type="ECO:0000256" key="3">
    <source>
        <dbReference type="SAM" id="SignalP"/>
    </source>
</evidence>
<dbReference type="STRING" id="1548547.BA177_03010"/>
<evidence type="ECO:0000313" key="5">
    <source>
        <dbReference type="Proteomes" id="UP000092695"/>
    </source>
</evidence>
<feature type="signal peptide" evidence="3">
    <location>
        <begin position="1"/>
        <end position="19"/>
    </location>
</feature>
<dbReference type="GO" id="GO:0004185">
    <property type="term" value="F:serine-type carboxypeptidase activity"/>
    <property type="evidence" value="ECO:0007669"/>
    <property type="project" value="InterPro"/>
</dbReference>
<dbReference type="Gene3D" id="3.40.710.10">
    <property type="entry name" value="DD-peptidase/beta-lactamase superfamily"/>
    <property type="match status" value="1"/>
</dbReference>
<keyword evidence="5" id="KW-1185">Reference proteome</keyword>
<dbReference type="SUPFAM" id="SSF56601">
    <property type="entry name" value="beta-lactamase/transpeptidase-like"/>
    <property type="match status" value="1"/>
</dbReference>
<dbReference type="KEGG" id="woc:BA177_03010"/>
<accession>A0A193LCR0</accession>
<evidence type="ECO:0000256" key="1">
    <source>
        <dbReference type="ARBA" id="ARBA00006096"/>
    </source>
</evidence>
<dbReference type="GO" id="GO:0000270">
    <property type="term" value="P:peptidoglycan metabolic process"/>
    <property type="evidence" value="ECO:0007669"/>
    <property type="project" value="TreeGrafter"/>
</dbReference>
<organism evidence="4 5">
    <name type="scientific">Woeseia oceani</name>
    <dbReference type="NCBI Taxonomy" id="1548547"/>
    <lineage>
        <taxon>Bacteria</taxon>
        <taxon>Pseudomonadati</taxon>
        <taxon>Pseudomonadota</taxon>
        <taxon>Gammaproteobacteria</taxon>
        <taxon>Woeseiales</taxon>
        <taxon>Woeseiaceae</taxon>
        <taxon>Woeseia</taxon>
    </lineage>
</organism>
<dbReference type="OrthoDB" id="9802627at2"/>
<keyword evidence="3" id="KW-0732">Signal</keyword>
<evidence type="ECO:0000313" key="4">
    <source>
        <dbReference type="EMBL" id="ANO50320.1"/>
    </source>
</evidence>
<protein>
    <submittedName>
        <fullName evidence="4">D-alanyl-D-alanine carboxypeptidase/D-alanyl-D-alanine-endopeptidase</fullName>
    </submittedName>
</protein>
<dbReference type="Gene3D" id="3.50.80.20">
    <property type="entry name" value="D-Ala-D-Ala carboxypeptidase C, peptidase S13"/>
    <property type="match status" value="1"/>
</dbReference>
<dbReference type="AlphaFoldDB" id="A0A193LCR0"/>
<dbReference type="PRINTS" id="PR00922">
    <property type="entry name" value="DADACBPTASE3"/>
</dbReference>
<keyword evidence="2" id="KW-0378">Hydrolase</keyword>
<name>A0A193LCR0_9GAMM</name>
<dbReference type="InterPro" id="IPR000667">
    <property type="entry name" value="Peptidase_S13"/>
</dbReference>
<keyword evidence="4" id="KW-0121">Carboxypeptidase</keyword>
<feature type="chain" id="PRO_5008260049" evidence="3">
    <location>
        <begin position="20"/>
        <end position="472"/>
    </location>
</feature>
<dbReference type="Proteomes" id="UP000092695">
    <property type="component" value="Chromosome"/>
</dbReference>
<dbReference type="RefSeq" id="WP_068612665.1">
    <property type="nucleotide sequence ID" value="NZ_CP016268.1"/>
</dbReference>
<dbReference type="EMBL" id="CP016268">
    <property type="protein sequence ID" value="ANO50320.1"/>
    <property type="molecule type" value="Genomic_DNA"/>
</dbReference>
<sequence>MKFAIVLAALAAMPQAVIADVESKLPARVQNVLSHRGIPQDSLSIYVENLSRGGIELEWNADQPRTPASIMKLVTTLVALDKLGPTYKWRTELFVRGEVRDKTLHGDLHLKGYGDPYLVTERIWQLQRRLRQIGIHRITGDLLLDDSWFDVGVYDPAAFDREPLRAYNVAPNALMANYKVVRYLFTPKLDGTGVEIELEPPLENVHVINRLSLAPGACNGYQRGIAIQPNENYDRFTFSGRFPERCRQYSMGRTALSHNAYAYGLFKSIWEESGGELLGGWKNVPVPEGLEPDLVFDSLPLVEVISKVNKHSNNVMARQLLYTLAAEEYGAPGTEENGRRVVSNWMAERHLQITDLMLDNGSGLSRTASLSARSMGDLLDYAFSSRYMPEYLSSLSLSGLDGTLSRRFRDESLQGVAHMKTGSLDHVSSIAGYLQGQSGNRYAVVVMLNHTDSHRGTGEEVQDAVLRWVRQK</sequence>
<evidence type="ECO:0000256" key="2">
    <source>
        <dbReference type="ARBA" id="ARBA00022801"/>
    </source>
</evidence>
<dbReference type="InterPro" id="IPR012338">
    <property type="entry name" value="Beta-lactam/transpept-like"/>
</dbReference>
<comment type="similarity">
    <text evidence="1">Belongs to the peptidase S13 family.</text>
</comment>
<dbReference type="NCBIfam" id="TIGR00666">
    <property type="entry name" value="PBP4"/>
    <property type="match status" value="1"/>
</dbReference>
<proteinExistence type="inferred from homology"/>